<accession>A0A8X6GJJ8</accession>
<keyword evidence="1" id="KW-1133">Transmembrane helix</keyword>
<evidence type="ECO:0000313" key="2">
    <source>
        <dbReference type="EMBL" id="GFR05657.1"/>
    </source>
</evidence>
<dbReference type="Proteomes" id="UP000887116">
    <property type="component" value="Unassembled WGS sequence"/>
</dbReference>
<feature type="transmembrane region" description="Helical" evidence="1">
    <location>
        <begin position="70"/>
        <end position="92"/>
    </location>
</feature>
<comment type="caution">
    <text evidence="2">The sequence shown here is derived from an EMBL/GenBank/DDBJ whole genome shotgun (WGS) entry which is preliminary data.</text>
</comment>
<dbReference type="AlphaFoldDB" id="A0A8X6GJJ8"/>
<evidence type="ECO:0000256" key="1">
    <source>
        <dbReference type="SAM" id="Phobius"/>
    </source>
</evidence>
<reference evidence="2" key="1">
    <citation type="submission" date="2020-07" db="EMBL/GenBank/DDBJ databases">
        <title>Multicomponent nature underlies the extraordinary mechanical properties of spider dragline silk.</title>
        <authorList>
            <person name="Kono N."/>
            <person name="Nakamura H."/>
            <person name="Mori M."/>
            <person name="Yoshida Y."/>
            <person name="Ohtoshi R."/>
            <person name="Malay A.D."/>
            <person name="Moran D.A.P."/>
            <person name="Tomita M."/>
            <person name="Numata K."/>
            <person name="Arakawa K."/>
        </authorList>
    </citation>
    <scope>NUCLEOTIDE SEQUENCE</scope>
</reference>
<keyword evidence="3" id="KW-1185">Reference proteome</keyword>
<gene>
    <name evidence="2" type="ORF">TNCT_629461</name>
</gene>
<sequence length="155" mass="17655">MESLAASAVLPSLSLAVSILLPNKNKIEFLKKRDMVIIQKKVEELELDDPIDGVKQNKRERGKQGNAKSIWPMSFFKIYLSLLKALSYSLAYSHHRCRRLMRIYSRCHHFKSHSLAVKVIIFGRRRVSGGVWLLACTVNSFLPSAVIDVLLLHPL</sequence>
<organism evidence="2 3">
    <name type="scientific">Trichonephila clavata</name>
    <name type="common">Joro spider</name>
    <name type="synonym">Nephila clavata</name>
    <dbReference type="NCBI Taxonomy" id="2740835"/>
    <lineage>
        <taxon>Eukaryota</taxon>
        <taxon>Metazoa</taxon>
        <taxon>Ecdysozoa</taxon>
        <taxon>Arthropoda</taxon>
        <taxon>Chelicerata</taxon>
        <taxon>Arachnida</taxon>
        <taxon>Araneae</taxon>
        <taxon>Araneomorphae</taxon>
        <taxon>Entelegynae</taxon>
        <taxon>Araneoidea</taxon>
        <taxon>Nephilidae</taxon>
        <taxon>Trichonephila</taxon>
    </lineage>
</organism>
<name>A0A8X6GJJ8_TRICU</name>
<proteinExistence type="predicted"/>
<protein>
    <submittedName>
        <fullName evidence="2">Uncharacterized protein</fullName>
    </submittedName>
</protein>
<feature type="transmembrane region" description="Helical" evidence="1">
    <location>
        <begin position="131"/>
        <end position="152"/>
    </location>
</feature>
<evidence type="ECO:0000313" key="3">
    <source>
        <dbReference type="Proteomes" id="UP000887116"/>
    </source>
</evidence>
<dbReference type="EMBL" id="BMAO01035742">
    <property type="protein sequence ID" value="GFR05657.1"/>
    <property type="molecule type" value="Genomic_DNA"/>
</dbReference>
<keyword evidence="1" id="KW-0472">Membrane</keyword>
<keyword evidence="1" id="KW-0812">Transmembrane</keyword>